<gene>
    <name evidence="12" type="ORF">PMYSY11_0754</name>
</gene>
<dbReference type="InterPro" id="IPR045584">
    <property type="entry name" value="Pilin-like"/>
</dbReference>
<evidence type="ECO:0000256" key="8">
    <source>
        <dbReference type="ARBA" id="ARBA00023136"/>
    </source>
</evidence>
<dbReference type="InterPro" id="IPR012902">
    <property type="entry name" value="N_methyl_site"/>
</dbReference>
<comment type="similarity">
    <text evidence="9">Belongs to the GSP H family.</text>
</comment>
<evidence type="ECO:0000256" key="6">
    <source>
        <dbReference type="ARBA" id="ARBA00022692"/>
    </source>
</evidence>
<dbReference type="NCBIfam" id="TIGR02532">
    <property type="entry name" value="IV_pilin_GFxxxE"/>
    <property type="match status" value="1"/>
</dbReference>
<dbReference type="GO" id="GO:0015628">
    <property type="term" value="P:protein secretion by the type II secretion system"/>
    <property type="evidence" value="ECO:0007669"/>
    <property type="project" value="InterPro"/>
</dbReference>
<dbReference type="RefSeq" id="WP_150547609.1">
    <property type="nucleotide sequence ID" value="NZ_LR215729.2"/>
</dbReference>
<evidence type="ECO:0000256" key="5">
    <source>
        <dbReference type="ARBA" id="ARBA00022519"/>
    </source>
</evidence>
<dbReference type="SUPFAM" id="SSF54523">
    <property type="entry name" value="Pili subunits"/>
    <property type="match status" value="1"/>
</dbReference>
<dbReference type="GO" id="GO:0015627">
    <property type="term" value="C:type II protein secretion system complex"/>
    <property type="evidence" value="ECO:0007669"/>
    <property type="project" value="InterPro"/>
</dbReference>
<dbReference type="EMBL" id="LR215729">
    <property type="protein sequence ID" value="VEV95801.1"/>
    <property type="molecule type" value="Genomic_DNA"/>
</dbReference>
<protein>
    <recommendedName>
        <fullName evidence="2">Type II secretion system protein H</fullName>
    </recommendedName>
    <alternativeName>
        <fullName evidence="10">General secretion pathway protein H</fullName>
    </alternativeName>
</protein>
<keyword evidence="5" id="KW-0997">Cell inner membrane</keyword>
<accession>A0A653DZY9</accession>
<evidence type="ECO:0000256" key="2">
    <source>
        <dbReference type="ARBA" id="ARBA00021549"/>
    </source>
</evidence>
<dbReference type="Pfam" id="PF12019">
    <property type="entry name" value="GspH"/>
    <property type="match status" value="1"/>
</dbReference>
<name>A0A653DZY9_9PSED</name>
<evidence type="ECO:0000256" key="9">
    <source>
        <dbReference type="ARBA" id="ARBA00025772"/>
    </source>
</evidence>
<evidence type="ECO:0000256" key="7">
    <source>
        <dbReference type="ARBA" id="ARBA00022989"/>
    </source>
</evidence>
<evidence type="ECO:0000256" key="1">
    <source>
        <dbReference type="ARBA" id="ARBA00004377"/>
    </source>
</evidence>
<dbReference type="InterPro" id="IPR022346">
    <property type="entry name" value="T2SS_GspH"/>
</dbReference>
<reference evidence="12" key="1">
    <citation type="submission" date="2019-02" db="EMBL/GenBank/DDBJ databases">
        <authorList>
            <consortium name="Genoscope - CEA"/>
            <person name="William W."/>
        </authorList>
    </citation>
    <scope>NUCLEOTIDE SEQUENCE [LARGE SCALE GENOMIC DNA]</scope>
    <source>
        <strain evidence="12">YSy11</strain>
    </source>
</reference>
<keyword evidence="8" id="KW-0472">Membrane</keyword>
<evidence type="ECO:0000256" key="10">
    <source>
        <dbReference type="ARBA" id="ARBA00030775"/>
    </source>
</evidence>
<keyword evidence="6" id="KW-0812">Transmembrane</keyword>
<keyword evidence="7" id="KW-1133">Transmembrane helix</keyword>
<keyword evidence="3" id="KW-1003">Cell membrane</keyword>
<organism evidence="12">
    <name type="scientific">Pseudomonas marincola</name>
    <dbReference type="NCBI Taxonomy" id="437900"/>
    <lineage>
        <taxon>Bacteria</taxon>
        <taxon>Pseudomonadati</taxon>
        <taxon>Pseudomonadota</taxon>
        <taxon>Gammaproteobacteria</taxon>
        <taxon>Pseudomonadales</taxon>
        <taxon>Pseudomonadaceae</taxon>
        <taxon>Pseudomonas</taxon>
    </lineage>
</organism>
<evidence type="ECO:0000256" key="4">
    <source>
        <dbReference type="ARBA" id="ARBA00022481"/>
    </source>
</evidence>
<dbReference type="GO" id="GO:0005886">
    <property type="term" value="C:plasma membrane"/>
    <property type="evidence" value="ECO:0007669"/>
    <property type="project" value="UniProtKB-SubCell"/>
</dbReference>
<keyword evidence="4" id="KW-0488">Methylation</keyword>
<sequence length="172" mass="18905">MKIQLQAAFSLIELLTTILVLAILVSIAAPSMSEWVQRERNNSHMNELLSGIRFARASAITRNGTVSVCAGVVVCADKSDWKSNVMVFADGNNNGEMDEGDELLRMFSISHLYHWNWSNFRGKAYLSFKPNGMTHSMNGTFTLCDGSKEVSRAVINTAGRLRVESTAAANPC</sequence>
<dbReference type="AlphaFoldDB" id="A0A653DZY9"/>
<evidence type="ECO:0000313" key="12">
    <source>
        <dbReference type="EMBL" id="VEV95801.1"/>
    </source>
</evidence>
<evidence type="ECO:0000256" key="3">
    <source>
        <dbReference type="ARBA" id="ARBA00022475"/>
    </source>
</evidence>
<feature type="domain" description="General secretion pathway GspH" evidence="11">
    <location>
        <begin position="45"/>
        <end position="158"/>
    </location>
</feature>
<evidence type="ECO:0000259" key="11">
    <source>
        <dbReference type="Pfam" id="PF12019"/>
    </source>
</evidence>
<proteinExistence type="inferred from homology"/>
<dbReference type="Gene3D" id="3.55.40.10">
    <property type="entry name" value="minor pseudopilin epsh domain"/>
    <property type="match status" value="1"/>
</dbReference>
<comment type="subcellular location">
    <subcellularLocation>
        <location evidence="1">Cell inner membrane</location>
        <topology evidence="1">Single-pass membrane protein</topology>
    </subcellularLocation>
</comment>